<evidence type="ECO:0000313" key="2">
    <source>
        <dbReference type="Proteomes" id="UP001054252"/>
    </source>
</evidence>
<reference evidence="1 2" key="1">
    <citation type="journal article" date="2021" name="Commun. Biol.">
        <title>The genome of Shorea leprosula (Dipterocarpaceae) highlights the ecological relevance of drought in aseasonal tropical rainforests.</title>
        <authorList>
            <person name="Ng K.K.S."/>
            <person name="Kobayashi M.J."/>
            <person name="Fawcett J.A."/>
            <person name="Hatakeyama M."/>
            <person name="Paape T."/>
            <person name="Ng C.H."/>
            <person name="Ang C.C."/>
            <person name="Tnah L.H."/>
            <person name="Lee C.T."/>
            <person name="Nishiyama T."/>
            <person name="Sese J."/>
            <person name="O'Brien M.J."/>
            <person name="Copetti D."/>
            <person name="Mohd Noor M.I."/>
            <person name="Ong R.C."/>
            <person name="Putra M."/>
            <person name="Sireger I.Z."/>
            <person name="Indrioko S."/>
            <person name="Kosugi Y."/>
            <person name="Izuno A."/>
            <person name="Isagi Y."/>
            <person name="Lee S.L."/>
            <person name="Shimizu K.K."/>
        </authorList>
    </citation>
    <scope>NUCLEOTIDE SEQUENCE [LARGE SCALE GENOMIC DNA]</scope>
    <source>
        <strain evidence="1">214</strain>
    </source>
</reference>
<dbReference type="EMBL" id="BPVZ01000001">
    <property type="protein sequence ID" value="GKU87068.1"/>
    <property type="molecule type" value="Genomic_DNA"/>
</dbReference>
<proteinExistence type="predicted"/>
<protein>
    <submittedName>
        <fullName evidence="1">Uncharacterized protein</fullName>
    </submittedName>
</protein>
<comment type="caution">
    <text evidence="1">The sequence shown here is derived from an EMBL/GenBank/DDBJ whole genome shotgun (WGS) entry which is preliminary data.</text>
</comment>
<evidence type="ECO:0000313" key="1">
    <source>
        <dbReference type="EMBL" id="GKU87068.1"/>
    </source>
</evidence>
<accession>A0AAV5HE15</accession>
<gene>
    <name evidence="1" type="ORF">SLEP1_g1518</name>
</gene>
<dbReference type="Proteomes" id="UP001054252">
    <property type="component" value="Unassembled WGS sequence"/>
</dbReference>
<organism evidence="1 2">
    <name type="scientific">Rubroshorea leprosula</name>
    <dbReference type="NCBI Taxonomy" id="152421"/>
    <lineage>
        <taxon>Eukaryota</taxon>
        <taxon>Viridiplantae</taxon>
        <taxon>Streptophyta</taxon>
        <taxon>Embryophyta</taxon>
        <taxon>Tracheophyta</taxon>
        <taxon>Spermatophyta</taxon>
        <taxon>Magnoliopsida</taxon>
        <taxon>eudicotyledons</taxon>
        <taxon>Gunneridae</taxon>
        <taxon>Pentapetalae</taxon>
        <taxon>rosids</taxon>
        <taxon>malvids</taxon>
        <taxon>Malvales</taxon>
        <taxon>Dipterocarpaceae</taxon>
        <taxon>Rubroshorea</taxon>
    </lineage>
</organism>
<dbReference type="AlphaFoldDB" id="A0AAV5HE15"/>
<name>A0AAV5HE15_9ROSI</name>
<sequence length="88" mass="10424">MGMMMVVKDEWVRVAMMDNRVVMELLVKLKQVQATPSTSKSMVENPDRVLTNNPNWMIKIRMEVRRKMDLVRTMNSQKEKGKERERKG</sequence>
<keyword evidence="2" id="KW-1185">Reference proteome</keyword>